<dbReference type="EMBL" id="CABVLY010000029">
    <property type="protein sequence ID" value="VVU53039.1"/>
    <property type="molecule type" value="Genomic_DNA"/>
</dbReference>
<evidence type="ECO:0000313" key="4">
    <source>
        <dbReference type="Proteomes" id="UP000755577"/>
    </source>
</evidence>
<accession>A0A6P2GIG9</accession>
<sequence>MTMSVTAAGSLSLAQMAQAALDGRRETGAAASGAPQDAPLTVRELDPVAMQAALMKQFSMVGDLTMKLRGVADSLATSMQEIIAKRPDLADAQFDFMTDNGQIKVVSKTMKDSDRAWVESTLNANAGLVRATRDFHKQAVDLAAQGAAVRGETFTDDDRAAVSRGADARYQFMSMLNTSVARNQPLFSGQRVVAQDGTLLKVEASAGTASGTLSLLNTVHQLSSGAAIVVDKSGHKTYGMRVELVGLNFDVLADYTPDGSNSIGFHETA</sequence>
<evidence type="ECO:0000313" key="2">
    <source>
        <dbReference type="EMBL" id="VVU53039.1"/>
    </source>
</evidence>
<protein>
    <submittedName>
        <fullName evidence="2">Uncharacterized protein</fullName>
    </submittedName>
</protein>
<proteinExistence type="predicted"/>
<dbReference type="Proteomes" id="UP000494201">
    <property type="component" value="Unassembled WGS sequence"/>
</dbReference>
<keyword evidence="4" id="KW-1185">Reference proteome</keyword>
<dbReference type="EMBL" id="JAFCIQ010000009">
    <property type="protein sequence ID" value="MBM2767817.1"/>
    <property type="molecule type" value="Genomic_DNA"/>
</dbReference>
<gene>
    <name evidence="2" type="ORF">BAN20980_05770</name>
    <name evidence="1" type="ORF">JQK92_15410</name>
</gene>
<evidence type="ECO:0000313" key="1">
    <source>
        <dbReference type="EMBL" id="MBM2767817.1"/>
    </source>
</evidence>
<organism evidence="2 3">
    <name type="scientific">Burkholderia anthina</name>
    <dbReference type="NCBI Taxonomy" id="179879"/>
    <lineage>
        <taxon>Bacteria</taxon>
        <taxon>Pseudomonadati</taxon>
        <taxon>Pseudomonadota</taxon>
        <taxon>Betaproteobacteria</taxon>
        <taxon>Burkholderiales</taxon>
        <taxon>Burkholderiaceae</taxon>
        <taxon>Burkholderia</taxon>
        <taxon>Burkholderia cepacia complex</taxon>
    </lineage>
</organism>
<name>A0A6P2GIG9_9BURK</name>
<evidence type="ECO:0000313" key="3">
    <source>
        <dbReference type="Proteomes" id="UP000494201"/>
    </source>
</evidence>
<dbReference type="Proteomes" id="UP000755577">
    <property type="component" value="Unassembled WGS sequence"/>
</dbReference>
<dbReference type="RefSeq" id="WP_174928127.1">
    <property type="nucleotide sequence ID" value="NZ_CABVLY010000029.1"/>
</dbReference>
<reference evidence="2 3" key="1">
    <citation type="submission" date="2019-09" db="EMBL/GenBank/DDBJ databases">
        <authorList>
            <person name="Depoorter E."/>
        </authorList>
    </citation>
    <scope>NUCLEOTIDE SEQUENCE [LARGE SCALE GENOMIC DNA]</scope>
    <source>
        <strain evidence="2">LMG 20980</strain>
    </source>
</reference>
<reference evidence="1 4" key="2">
    <citation type="submission" date="2021-02" db="EMBL/GenBank/DDBJ databases">
        <title>Draft genome of the type strains Burkholderia anthina DSM16086.</title>
        <authorList>
            <person name="Hertel R."/>
            <person name="Meissner J."/>
            <person name="Poehlein A."/>
            <person name="Daniel R."/>
            <person name="Commichau F.M."/>
        </authorList>
    </citation>
    <scope>NUCLEOTIDE SEQUENCE [LARGE SCALE GENOMIC DNA]</scope>
    <source>
        <strain evidence="1 4">DSM 16086</strain>
    </source>
</reference>
<dbReference type="GeneID" id="56503841"/>
<dbReference type="AlphaFoldDB" id="A0A6P2GIG9"/>